<dbReference type="SMART" id="SM00248">
    <property type="entry name" value="ANK"/>
    <property type="match status" value="3"/>
</dbReference>
<dbReference type="SUPFAM" id="SSF56112">
    <property type="entry name" value="Protein kinase-like (PK-like)"/>
    <property type="match status" value="1"/>
</dbReference>
<keyword evidence="3" id="KW-0547">Nucleotide-binding</keyword>
<dbReference type="Gene3D" id="3.30.200.20">
    <property type="entry name" value="Phosphorylase Kinase, domain 1"/>
    <property type="match status" value="1"/>
</dbReference>
<keyword evidence="5" id="KW-0067">ATP-binding</keyword>
<dbReference type="PANTHER" id="PTHR24351">
    <property type="entry name" value="RIBOSOMAL PROTEIN S6 KINASE"/>
    <property type="match status" value="1"/>
</dbReference>
<keyword evidence="2" id="KW-0808">Transferase</keyword>
<evidence type="ECO:0000313" key="7">
    <source>
        <dbReference type="EMBL" id="KAK8044102.1"/>
    </source>
</evidence>
<evidence type="ECO:0000256" key="1">
    <source>
        <dbReference type="ARBA" id="ARBA00022527"/>
    </source>
</evidence>
<dbReference type="InterPro" id="IPR011009">
    <property type="entry name" value="Kinase-like_dom_sf"/>
</dbReference>
<dbReference type="EMBL" id="JAQQWK010000003">
    <property type="protein sequence ID" value="KAK8044102.1"/>
    <property type="molecule type" value="Genomic_DNA"/>
</dbReference>
<dbReference type="Gene3D" id="1.10.510.10">
    <property type="entry name" value="Transferase(Phosphotransferase) domain 1"/>
    <property type="match status" value="1"/>
</dbReference>
<keyword evidence="8" id="KW-1185">Reference proteome</keyword>
<evidence type="ECO:0000256" key="2">
    <source>
        <dbReference type="ARBA" id="ARBA00022679"/>
    </source>
</evidence>
<evidence type="ECO:0000256" key="5">
    <source>
        <dbReference type="ARBA" id="ARBA00022840"/>
    </source>
</evidence>
<dbReference type="SMART" id="SM00220">
    <property type="entry name" value="S_TKc"/>
    <property type="match status" value="1"/>
</dbReference>
<dbReference type="Gene3D" id="1.25.40.20">
    <property type="entry name" value="Ankyrin repeat-containing domain"/>
    <property type="match status" value="2"/>
</dbReference>
<dbReference type="InterPro" id="IPR002110">
    <property type="entry name" value="Ankyrin_rpt"/>
</dbReference>
<evidence type="ECO:0000256" key="4">
    <source>
        <dbReference type="ARBA" id="ARBA00022777"/>
    </source>
</evidence>
<organism evidence="7 8">
    <name type="scientific">Apiospora rasikravindrae</name>
    <dbReference type="NCBI Taxonomy" id="990691"/>
    <lineage>
        <taxon>Eukaryota</taxon>
        <taxon>Fungi</taxon>
        <taxon>Dikarya</taxon>
        <taxon>Ascomycota</taxon>
        <taxon>Pezizomycotina</taxon>
        <taxon>Sordariomycetes</taxon>
        <taxon>Xylariomycetidae</taxon>
        <taxon>Amphisphaeriales</taxon>
        <taxon>Apiosporaceae</taxon>
        <taxon>Apiospora</taxon>
    </lineage>
</organism>
<proteinExistence type="predicted"/>
<protein>
    <recommendedName>
        <fullName evidence="6">Protein kinase domain-containing protein</fullName>
    </recommendedName>
</protein>
<evidence type="ECO:0000313" key="8">
    <source>
        <dbReference type="Proteomes" id="UP001444661"/>
    </source>
</evidence>
<accession>A0ABR1TBV4</accession>
<sequence length="958" mass="104956">MSASPSNKQAGVSNDHPPLIQKRLTTADLISLYPCNPPKRGVLEIGLIEIQNLHLPDEIIGALSVDSSTDIPKTDRWRPLAVLEYDGFQVPAPAFMWTNQNGMAWTETWKLDITASSDLTIHFLAFGSNDLSQLPRCLSLARLTIDPFLETWQSFDVANIDLPDNTGNLSIHISFWEKQVGPSKMPQMQGNFKNIQLNDLIQVENVGVKNGIYPLKRYYGMTTVHAAEFNGESRIAPLRHPFIAPLKYAFESPAGLSLLSHLGSGGHLFGHLQEERRFEIEKARFYAAELVCVLEFLHGQNIINCLKPENTTVDPFGHISICAPGLFALEIRPENMRSTPGDPEFPAPELVRGGVISKIADWWTLGVFLYEMLTGLSPFYSHKDEARKLNITSQDVQLATDMQPEAVDLLTRLLDKNPAKRLGANGASEIKSHVFFGGVNWHQLQQKNPTPFIPKIARVRDGNEDDATKQPPVIPEANGWEFAWDSPACELRFKNAVTNQEFLIKSPDQEAWQLAPTPTTDEAQIDSDRDKPSTLFWREALRTALKNNYGRQLISMILRQGVVDINQPILLYEEPAETKYLPLEPEIVPLTPLEWAVEHDRIDLFHLFLEAGANANRTFQAAKGPALLKAVRRDNLYMVQVLAPLTGRVSCTRALGLAVGRQSAAVVEALLQARSPSTEGGQQQQHVRCDFEAADAPLRDRSYVGWTPDNDQYVGGGPAPAPHDFAPPLARRARLGNAALVRVLLAHGADPNAGYHDGAGVAVPYGWYDEGEKPAGRPPSPQIRCGRPVQLAMELHGHGEVVDLLLDAGADVALAQPVWPVPVGMERAVPVHTCALAPRSVYLRVTAALEDAVARRKEVKQPTAVASNPSSLLQPCITPHPEGHHLGVENGGARVVAQEPGTGADFALPTAARHEEARYLGQECGGLLLGAVDVDVVGGFSCVCLEGLAIFRANVIAG</sequence>
<reference evidence="7 8" key="1">
    <citation type="submission" date="2023-01" db="EMBL/GenBank/DDBJ databases">
        <title>Analysis of 21 Apiospora genomes using comparative genomics revels a genus with tremendous synthesis potential of carbohydrate active enzymes and secondary metabolites.</title>
        <authorList>
            <person name="Sorensen T."/>
        </authorList>
    </citation>
    <scope>NUCLEOTIDE SEQUENCE [LARGE SCALE GENOMIC DNA]</scope>
    <source>
        <strain evidence="7 8">CBS 33761</strain>
    </source>
</reference>
<dbReference type="InterPro" id="IPR036770">
    <property type="entry name" value="Ankyrin_rpt-contain_sf"/>
</dbReference>
<evidence type="ECO:0000259" key="6">
    <source>
        <dbReference type="PROSITE" id="PS50011"/>
    </source>
</evidence>
<dbReference type="InterPro" id="IPR000719">
    <property type="entry name" value="Prot_kinase_dom"/>
</dbReference>
<gene>
    <name evidence="7" type="ORF">PG993_004126</name>
</gene>
<evidence type="ECO:0000256" key="3">
    <source>
        <dbReference type="ARBA" id="ARBA00022741"/>
    </source>
</evidence>
<feature type="domain" description="Protein kinase" evidence="6">
    <location>
        <begin position="181"/>
        <end position="436"/>
    </location>
</feature>
<comment type="caution">
    <text evidence="7">The sequence shown here is derived from an EMBL/GenBank/DDBJ whole genome shotgun (WGS) entry which is preliminary data.</text>
</comment>
<name>A0ABR1TBV4_9PEZI</name>
<dbReference type="Proteomes" id="UP001444661">
    <property type="component" value="Unassembled WGS sequence"/>
</dbReference>
<keyword evidence="1" id="KW-0723">Serine/threonine-protein kinase</keyword>
<dbReference type="PROSITE" id="PS50011">
    <property type="entry name" value="PROTEIN_KINASE_DOM"/>
    <property type="match status" value="1"/>
</dbReference>
<dbReference type="SUPFAM" id="SSF48403">
    <property type="entry name" value="Ankyrin repeat"/>
    <property type="match status" value="1"/>
</dbReference>
<keyword evidence="4" id="KW-0418">Kinase</keyword>
<dbReference type="Pfam" id="PF00069">
    <property type="entry name" value="Pkinase"/>
    <property type="match status" value="1"/>
</dbReference>